<evidence type="ECO:0000313" key="2">
    <source>
        <dbReference type="EMBL" id="KAK1125984.1"/>
    </source>
</evidence>
<dbReference type="Proteomes" id="UP001177670">
    <property type="component" value="Unassembled WGS sequence"/>
</dbReference>
<feature type="transmembrane region" description="Helical" evidence="1">
    <location>
        <begin position="20"/>
        <end position="41"/>
    </location>
</feature>
<accession>A0AA40FV64</accession>
<proteinExistence type="predicted"/>
<reference evidence="2" key="1">
    <citation type="submission" date="2021-10" db="EMBL/GenBank/DDBJ databases">
        <title>Melipona bicolor Genome sequencing and assembly.</title>
        <authorList>
            <person name="Araujo N.S."/>
            <person name="Arias M.C."/>
        </authorList>
    </citation>
    <scope>NUCLEOTIDE SEQUENCE</scope>
    <source>
        <strain evidence="2">USP_2M_L1-L4_2017</strain>
        <tissue evidence="2">Whole body</tissue>
    </source>
</reference>
<keyword evidence="3" id="KW-1185">Reference proteome</keyword>
<dbReference type="EMBL" id="JAHYIQ010000015">
    <property type="protein sequence ID" value="KAK1125984.1"/>
    <property type="molecule type" value="Genomic_DNA"/>
</dbReference>
<keyword evidence="1" id="KW-0472">Membrane</keyword>
<dbReference type="AlphaFoldDB" id="A0AA40FV64"/>
<organism evidence="2 3">
    <name type="scientific">Melipona bicolor</name>
    <dbReference type="NCBI Taxonomy" id="60889"/>
    <lineage>
        <taxon>Eukaryota</taxon>
        <taxon>Metazoa</taxon>
        <taxon>Ecdysozoa</taxon>
        <taxon>Arthropoda</taxon>
        <taxon>Hexapoda</taxon>
        <taxon>Insecta</taxon>
        <taxon>Pterygota</taxon>
        <taxon>Neoptera</taxon>
        <taxon>Endopterygota</taxon>
        <taxon>Hymenoptera</taxon>
        <taxon>Apocrita</taxon>
        <taxon>Aculeata</taxon>
        <taxon>Apoidea</taxon>
        <taxon>Anthophila</taxon>
        <taxon>Apidae</taxon>
        <taxon>Melipona</taxon>
    </lineage>
</organism>
<comment type="caution">
    <text evidence="2">The sequence shown here is derived from an EMBL/GenBank/DDBJ whole genome shotgun (WGS) entry which is preliminary data.</text>
</comment>
<gene>
    <name evidence="2" type="ORF">K0M31_005516</name>
</gene>
<keyword evidence="1" id="KW-1133">Transmembrane helix</keyword>
<protein>
    <submittedName>
        <fullName evidence="2">Uncharacterized protein</fullName>
    </submittedName>
</protein>
<name>A0AA40FV64_9HYME</name>
<sequence length="121" mass="13788">MPMPVPMPTLYNGEMKKPKLSIIELVLYNIAAMLAGVATGYDVRMSNISPIHPRLYPRLGECEDESPRWWFQADTGSNRNSGYLGPDYEFSSSSGYPHNTYHGPARHYRYEIGTLNILLKY</sequence>
<evidence type="ECO:0000256" key="1">
    <source>
        <dbReference type="SAM" id="Phobius"/>
    </source>
</evidence>
<keyword evidence="1" id="KW-0812">Transmembrane</keyword>
<evidence type="ECO:0000313" key="3">
    <source>
        <dbReference type="Proteomes" id="UP001177670"/>
    </source>
</evidence>